<feature type="chain" id="PRO_5045675130" evidence="2">
    <location>
        <begin position="17"/>
        <end position="479"/>
    </location>
</feature>
<keyword evidence="4" id="KW-1185">Reference proteome</keyword>
<evidence type="ECO:0000256" key="2">
    <source>
        <dbReference type="SAM" id="SignalP"/>
    </source>
</evidence>
<name>A0ABR4KRW4_9EURO</name>
<dbReference type="RefSeq" id="XP_070901428.1">
    <property type="nucleotide sequence ID" value="XM_071044964.1"/>
</dbReference>
<keyword evidence="1" id="KW-0812">Transmembrane</keyword>
<proteinExistence type="predicted"/>
<organism evidence="3 4">
    <name type="scientific">Aspergillus pseudodeflectus</name>
    <dbReference type="NCBI Taxonomy" id="176178"/>
    <lineage>
        <taxon>Eukaryota</taxon>
        <taxon>Fungi</taxon>
        <taxon>Dikarya</taxon>
        <taxon>Ascomycota</taxon>
        <taxon>Pezizomycotina</taxon>
        <taxon>Eurotiomycetes</taxon>
        <taxon>Eurotiomycetidae</taxon>
        <taxon>Eurotiales</taxon>
        <taxon>Aspergillaceae</taxon>
        <taxon>Aspergillus</taxon>
        <taxon>Aspergillus subgen. Nidulantes</taxon>
    </lineage>
</organism>
<accession>A0ABR4KRW4</accession>
<reference evidence="3 4" key="1">
    <citation type="submission" date="2024-07" db="EMBL/GenBank/DDBJ databases">
        <title>Section-level genome sequencing and comparative genomics of Aspergillus sections Usti and Cavernicolus.</title>
        <authorList>
            <consortium name="Lawrence Berkeley National Laboratory"/>
            <person name="Nybo J.L."/>
            <person name="Vesth T.C."/>
            <person name="Theobald S."/>
            <person name="Frisvad J.C."/>
            <person name="Larsen T.O."/>
            <person name="Kjaerboelling I."/>
            <person name="Rothschild-Mancinelli K."/>
            <person name="Lyhne E.K."/>
            <person name="Kogle M.E."/>
            <person name="Barry K."/>
            <person name="Clum A."/>
            <person name="Na H."/>
            <person name="Ledsgaard L."/>
            <person name="Lin J."/>
            <person name="Lipzen A."/>
            <person name="Kuo A."/>
            <person name="Riley R."/>
            <person name="Mondo S."/>
            <person name="LaButti K."/>
            <person name="Haridas S."/>
            <person name="Pangalinan J."/>
            <person name="Salamov A.A."/>
            <person name="Simmons B.A."/>
            <person name="Magnuson J.K."/>
            <person name="Chen J."/>
            <person name="Drula E."/>
            <person name="Henrissat B."/>
            <person name="Wiebenga A."/>
            <person name="Lubbers R.J."/>
            <person name="Gomes A.C."/>
            <person name="Macurrencykelacurrency M.R."/>
            <person name="Stajich J."/>
            <person name="Grigoriev I.V."/>
            <person name="Mortensen U.H."/>
            <person name="De vries R.P."/>
            <person name="Baker S.E."/>
            <person name="Andersen M.R."/>
        </authorList>
    </citation>
    <scope>NUCLEOTIDE SEQUENCE [LARGE SCALE GENOMIC DNA]</scope>
    <source>
        <strain evidence="3 4">CBS 756.74</strain>
    </source>
</reference>
<keyword evidence="2" id="KW-0732">Signal</keyword>
<dbReference type="PANTHER" id="PTHR35043">
    <property type="entry name" value="TRANSCRIPTION FACTOR DOMAIN-CONTAINING PROTEIN"/>
    <property type="match status" value="1"/>
</dbReference>
<feature type="transmembrane region" description="Helical" evidence="1">
    <location>
        <begin position="360"/>
        <end position="379"/>
    </location>
</feature>
<keyword evidence="1" id="KW-0472">Membrane</keyword>
<feature type="transmembrane region" description="Helical" evidence="1">
    <location>
        <begin position="391"/>
        <end position="414"/>
    </location>
</feature>
<evidence type="ECO:0000313" key="3">
    <source>
        <dbReference type="EMBL" id="KAL2854564.1"/>
    </source>
</evidence>
<sequence length="479" mass="54060">MALMINLIVLPILVLAHNNTAADQNPDRVGWVSSPNVRGTSDILWSCGAIFLVCTWKCMHFNLPSQEESEAQWHTIWGWLPYWPTRLRWRVIIRQVKWICVIVIAPELGIAMAADEFWQAWKLTRRVCSTGFTITHAFFALMGGFVIAVPAQPNEKTPSNEAEIQVHTPESGSTPLKPLQRLDYFSIQSETPSECETPGDQERYRFIDSVAVAVFQAMTQDTESAACFPRVTEEDIKNQAKSDPLTKAFAVVQCTWLIIQSIGRASQGLPLTELELTTLAFTMCAFIMYAFWWCKPFDAQRHIRLLCSDPETAAQVRSRLEMWSTEERIWNTTMETEYVIGVLHGLLGPYLSPEFAKSTIFHSSAVAFSAIHLIAWNWDFPSPAVRNMWRVFSLGATCIPMGAIVFLAVIILAADDIGDPQTHRDETLGELTEKIAYCMLAVYVVCRLGIIVLIFYCFSGMPASVYEAPSWHSLFPHFS</sequence>
<dbReference type="Proteomes" id="UP001610444">
    <property type="component" value="Unassembled WGS sequence"/>
</dbReference>
<dbReference type="GeneID" id="98160128"/>
<dbReference type="PANTHER" id="PTHR35043:SF7">
    <property type="entry name" value="TRANSCRIPTION FACTOR DOMAIN-CONTAINING PROTEIN"/>
    <property type="match status" value="1"/>
</dbReference>
<gene>
    <name evidence="3" type="ORF">BJX68DRAFT_264464</name>
</gene>
<evidence type="ECO:0000256" key="1">
    <source>
        <dbReference type="SAM" id="Phobius"/>
    </source>
</evidence>
<feature type="transmembrane region" description="Helical" evidence="1">
    <location>
        <begin position="274"/>
        <end position="292"/>
    </location>
</feature>
<feature type="transmembrane region" description="Helical" evidence="1">
    <location>
        <begin position="434"/>
        <end position="458"/>
    </location>
</feature>
<keyword evidence="1" id="KW-1133">Transmembrane helix</keyword>
<protein>
    <submittedName>
        <fullName evidence="3">Uncharacterized protein</fullName>
    </submittedName>
</protein>
<comment type="caution">
    <text evidence="3">The sequence shown here is derived from an EMBL/GenBank/DDBJ whole genome shotgun (WGS) entry which is preliminary data.</text>
</comment>
<evidence type="ECO:0000313" key="4">
    <source>
        <dbReference type="Proteomes" id="UP001610444"/>
    </source>
</evidence>
<feature type="signal peptide" evidence="2">
    <location>
        <begin position="1"/>
        <end position="16"/>
    </location>
</feature>
<dbReference type="EMBL" id="JBFXLR010000011">
    <property type="protein sequence ID" value="KAL2854564.1"/>
    <property type="molecule type" value="Genomic_DNA"/>
</dbReference>
<feature type="transmembrane region" description="Helical" evidence="1">
    <location>
        <begin position="134"/>
        <end position="151"/>
    </location>
</feature>